<name>A0A1B0A3Z8_GLOPL</name>
<keyword evidence="2" id="KW-1185">Reference proteome</keyword>
<dbReference type="Proteomes" id="UP000092445">
    <property type="component" value="Unassembled WGS sequence"/>
</dbReference>
<dbReference type="EnsemblMetazoa" id="GPAI033753-RA">
    <property type="protein sequence ID" value="GPAI033753-PA"/>
    <property type="gene ID" value="GPAI033753"/>
</dbReference>
<evidence type="ECO:0000313" key="1">
    <source>
        <dbReference type="EnsemblMetazoa" id="GPAI033753-PA"/>
    </source>
</evidence>
<evidence type="ECO:0000313" key="2">
    <source>
        <dbReference type="Proteomes" id="UP000092445"/>
    </source>
</evidence>
<protein>
    <submittedName>
        <fullName evidence="1">Uncharacterized protein</fullName>
    </submittedName>
</protein>
<accession>A0A1B0A3Z8</accession>
<dbReference type="VEuPathDB" id="VectorBase:GPAI033753"/>
<reference evidence="1" key="2">
    <citation type="submission" date="2020-05" db="UniProtKB">
        <authorList>
            <consortium name="EnsemblMetazoa"/>
        </authorList>
    </citation>
    <scope>IDENTIFICATION</scope>
    <source>
        <strain evidence="1">IAEA</strain>
    </source>
</reference>
<organism evidence="1 2">
    <name type="scientific">Glossina pallidipes</name>
    <name type="common">Tsetse fly</name>
    <dbReference type="NCBI Taxonomy" id="7398"/>
    <lineage>
        <taxon>Eukaryota</taxon>
        <taxon>Metazoa</taxon>
        <taxon>Ecdysozoa</taxon>
        <taxon>Arthropoda</taxon>
        <taxon>Hexapoda</taxon>
        <taxon>Insecta</taxon>
        <taxon>Pterygota</taxon>
        <taxon>Neoptera</taxon>
        <taxon>Endopterygota</taxon>
        <taxon>Diptera</taxon>
        <taxon>Brachycera</taxon>
        <taxon>Muscomorpha</taxon>
        <taxon>Hippoboscoidea</taxon>
        <taxon>Glossinidae</taxon>
        <taxon>Glossina</taxon>
    </lineage>
</organism>
<reference evidence="2" key="1">
    <citation type="submission" date="2014-03" db="EMBL/GenBank/DDBJ databases">
        <authorList>
            <person name="Aksoy S."/>
            <person name="Warren W."/>
            <person name="Wilson R.K."/>
        </authorList>
    </citation>
    <scope>NUCLEOTIDE SEQUENCE [LARGE SCALE GENOMIC DNA]</scope>
    <source>
        <strain evidence="2">IAEA</strain>
    </source>
</reference>
<dbReference type="AlphaFoldDB" id="A0A1B0A3Z8"/>
<sequence>MNFDSLNIKDTPASKTAFMLLSLPSNTEKYFPILAILQSFTRMDKQLSGCGLIEFEIYDIDWNMVTSYSFALGSLSLAKPNSFTYSSLTLIKSFQEDLLQIVVENIAKQVMQRIERGRELVADLLDSGSFSTSSVDQSSDKIEKPLIENILRET</sequence>
<proteinExistence type="predicted"/>